<accession>A0A1V0M5F0</accession>
<protein>
    <submittedName>
        <fullName evidence="2">Uncharacterized protein</fullName>
    </submittedName>
</protein>
<dbReference type="AlphaFoldDB" id="A0A1V0M5F0"/>
<sequence length="176" mass="19706">MPKTLTPEPIDQVKKREGNMPSPEHDKLTAMGARWFKKNGFPVVTTEIWAAGSRERPDVLGFRSMCSGVIEVKVSLSDFRADRLKPERVSGGLGNYRFYLCPEGLIRPEDLPARWGLLYAKGRSVVPVVSPPGNLWPGVPRNALEEDLAAEWLPFLHRPDLDAERAALFSIARRLS</sequence>
<keyword evidence="2" id="KW-0614">Plasmid</keyword>
<feature type="compositionally biased region" description="Basic and acidic residues" evidence="1">
    <location>
        <begin position="11"/>
        <end position="26"/>
    </location>
</feature>
<reference evidence="2" key="1">
    <citation type="submission" date="2017-01" db="EMBL/GenBank/DDBJ databases">
        <title>Complete nucleotide sequence of an IncP-2 blaVIM-2-harboring megaplasmid from Pseudomonas aeruginosa.</title>
        <authorList>
            <person name="Botelho J."/>
            <person name="Grosso F."/>
            <person name="Mabrouk A."/>
            <person name="Peixe L."/>
        </authorList>
    </citation>
    <scope>NUCLEOTIDE SEQUENCE</scope>
    <source>
        <strain evidence="2">FFUP_PS_37</strain>
        <plasmid evidence="2">pJB37</plasmid>
    </source>
</reference>
<dbReference type="EMBL" id="KY494864">
    <property type="protein sequence ID" value="ARD70117.1"/>
    <property type="molecule type" value="Genomic_DNA"/>
</dbReference>
<geneLocation type="plasmid" evidence="2">
    <name>pJB37</name>
</geneLocation>
<dbReference type="RefSeq" id="WP_225317946.1">
    <property type="nucleotide sequence ID" value="NZ_CP123953.1"/>
</dbReference>
<evidence type="ECO:0000256" key="1">
    <source>
        <dbReference type="SAM" id="MobiDB-lite"/>
    </source>
</evidence>
<feature type="region of interest" description="Disordered" evidence="1">
    <location>
        <begin position="1"/>
        <end position="26"/>
    </location>
</feature>
<evidence type="ECO:0000313" key="2">
    <source>
        <dbReference type="EMBL" id="ARD70117.1"/>
    </source>
</evidence>
<name>A0A1V0M5F0_PSEAI</name>
<organism evidence="2">
    <name type="scientific">Pseudomonas aeruginosa</name>
    <dbReference type="NCBI Taxonomy" id="287"/>
    <lineage>
        <taxon>Bacteria</taxon>
        <taxon>Pseudomonadati</taxon>
        <taxon>Pseudomonadota</taxon>
        <taxon>Gammaproteobacteria</taxon>
        <taxon>Pseudomonadales</taxon>
        <taxon>Pseudomonadaceae</taxon>
        <taxon>Pseudomonas</taxon>
    </lineage>
</organism>
<proteinExistence type="predicted"/>